<dbReference type="AlphaFoldDB" id="A0AAW7T239"/>
<name>A0AAW7T239_BURVI</name>
<dbReference type="EMBL" id="JAUJRV010000009">
    <property type="protein sequence ID" value="MDN7796063.1"/>
    <property type="molecule type" value="Genomic_DNA"/>
</dbReference>
<evidence type="ECO:0000313" key="2">
    <source>
        <dbReference type="Proteomes" id="UP001171620"/>
    </source>
</evidence>
<comment type="caution">
    <text evidence="1">The sequence shown here is derived from an EMBL/GenBank/DDBJ whole genome shotgun (WGS) entry which is preliminary data.</text>
</comment>
<dbReference type="Proteomes" id="UP001171620">
    <property type="component" value="Unassembled WGS sequence"/>
</dbReference>
<gene>
    <name evidence="1" type="ORF">QZM33_14070</name>
</gene>
<proteinExistence type="predicted"/>
<dbReference type="RefSeq" id="WP_212202050.1">
    <property type="nucleotide sequence ID" value="NZ_JAGSTU010000062.1"/>
</dbReference>
<reference evidence="1" key="1">
    <citation type="submission" date="2023-07" db="EMBL/GenBank/DDBJ databases">
        <title>A collection of bacterial strains from the Burkholderia cepacia Research Laboratory and Repository.</title>
        <authorList>
            <person name="Lipuma J."/>
            <person name="Spilker T."/>
            <person name="Caverly L."/>
        </authorList>
    </citation>
    <scope>NUCLEOTIDE SEQUENCE</scope>
    <source>
        <strain evidence="1">AU44268</strain>
    </source>
</reference>
<organism evidence="1 2">
    <name type="scientific">Burkholderia vietnamiensis</name>
    <dbReference type="NCBI Taxonomy" id="60552"/>
    <lineage>
        <taxon>Bacteria</taxon>
        <taxon>Pseudomonadati</taxon>
        <taxon>Pseudomonadota</taxon>
        <taxon>Betaproteobacteria</taxon>
        <taxon>Burkholderiales</taxon>
        <taxon>Burkholderiaceae</taxon>
        <taxon>Burkholderia</taxon>
        <taxon>Burkholderia cepacia complex</taxon>
    </lineage>
</organism>
<accession>A0AAW7T239</accession>
<protein>
    <submittedName>
        <fullName evidence="1">Uncharacterized protein</fullName>
    </submittedName>
</protein>
<sequence length="81" mass="9087">MIGQHRLHDIRNDVVDFAVSRRGQPMQEFPLLSDQVTILFHLNVFTARNKTIFPANRAGHIGMDSERPAAAAFESGQLART</sequence>
<evidence type="ECO:0000313" key="1">
    <source>
        <dbReference type="EMBL" id="MDN7796063.1"/>
    </source>
</evidence>